<evidence type="ECO:0000313" key="1">
    <source>
        <dbReference type="EMBL" id="KIL58060.1"/>
    </source>
</evidence>
<sequence>MAQAPNILDPYLANIYPQIPPEQQRQGVDVLKAKCTEIEGAGSTEAQLAMMGQSDAISLPEDKRRAIVAGGLDQCYWQLTMFLRYSTPSRIAEATPYLKSVLAHFAVEKPGETDVVPLLYLGVALHKVPGEESAALNAFTTAFDHGVDVGSTNTMLWARGCMSRLLRRLGKIQEAEQQESEIRDWLRWHKFGMPQSEFINLVTDPDHEGEDHVMDHPEMQKLFEGVVDLGNGMAIHFG</sequence>
<dbReference type="Proteomes" id="UP000054549">
    <property type="component" value="Unassembled WGS sequence"/>
</dbReference>
<proteinExistence type="predicted"/>
<organism evidence="1 2">
    <name type="scientific">Amanita muscaria (strain Koide BX008)</name>
    <dbReference type="NCBI Taxonomy" id="946122"/>
    <lineage>
        <taxon>Eukaryota</taxon>
        <taxon>Fungi</taxon>
        <taxon>Dikarya</taxon>
        <taxon>Basidiomycota</taxon>
        <taxon>Agaricomycotina</taxon>
        <taxon>Agaricomycetes</taxon>
        <taxon>Agaricomycetidae</taxon>
        <taxon>Agaricales</taxon>
        <taxon>Pluteineae</taxon>
        <taxon>Amanitaceae</taxon>
        <taxon>Amanita</taxon>
    </lineage>
</organism>
<dbReference type="HOGENOM" id="CLU_095760_0_0_1"/>
<gene>
    <name evidence="1" type="ORF">M378DRAFT_200638</name>
</gene>
<dbReference type="InParanoid" id="A0A0C2S5Q8"/>
<accession>A0A0C2S5Q8</accession>
<protein>
    <submittedName>
        <fullName evidence="1">Uncharacterized protein</fullName>
    </submittedName>
</protein>
<name>A0A0C2S5Q8_AMAMK</name>
<dbReference type="STRING" id="946122.A0A0C2S5Q8"/>
<dbReference type="OrthoDB" id="5395091at2759"/>
<reference evidence="1 2" key="1">
    <citation type="submission" date="2014-04" db="EMBL/GenBank/DDBJ databases">
        <title>Evolutionary Origins and Diversification of the Mycorrhizal Mutualists.</title>
        <authorList>
            <consortium name="DOE Joint Genome Institute"/>
            <consortium name="Mycorrhizal Genomics Consortium"/>
            <person name="Kohler A."/>
            <person name="Kuo A."/>
            <person name="Nagy L.G."/>
            <person name="Floudas D."/>
            <person name="Copeland A."/>
            <person name="Barry K.W."/>
            <person name="Cichocki N."/>
            <person name="Veneault-Fourrey C."/>
            <person name="LaButti K."/>
            <person name="Lindquist E.A."/>
            <person name="Lipzen A."/>
            <person name="Lundell T."/>
            <person name="Morin E."/>
            <person name="Murat C."/>
            <person name="Riley R."/>
            <person name="Ohm R."/>
            <person name="Sun H."/>
            <person name="Tunlid A."/>
            <person name="Henrissat B."/>
            <person name="Grigoriev I.V."/>
            <person name="Hibbett D.S."/>
            <person name="Martin F."/>
        </authorList>
    </citation>
    <scope>NUCLEOTIDE SEQUENCE [LARGE SCALE GENOMIC DNA]</scope>
    <source>
        <strain evidence="1 2">Koide BX008</strain>
    </source>
</reference>
<dbReference type="AlphaFoldDB" id="A0A0C2S5Q8"/>
<evidence type="ECO:0000313" key="2">
    <source>
        <dbReference type="Proteomes" id="UP000054549"/>
    </source>
</evidence>
<keyword evidence="2" id="KW-1185">Reference proteome</keyword>
<dbReference type="EMBL" id="KN818348">
    <property type="protein sequence ID" value="KIL58060.1"/>
    <property type="molecule type" value="Genomic_DNA"/>
</dbReference>